<dbReference type="RefSeq" id="WP_263596293.1">
    <property type="nucleotide sequence ID" value="NZ_CABPRZ010000021.1"/>
</dbReference>
<proteinExistence type="predicted"/>
<evidence type="ECO:0000313" key="1">
    <source>
        <dbReference type="EMBL" id="VVE44035.1"/>
    </source>
</evidence>
<organism evidence="1 2">
    <name type="scientific">Pandoraea terrae</name>
    <dbReference type="NCBI Taxonomy" id="1537710"/>
    <lineage>
        <taxon>Bacteria</taxon>
        <taxon>Pseudomonadati</taxon>
        <taxon>Pseudomonadota</taxon>
        <taxon>Betaproteobacteria</taxon>
        <taxon>Burkholderiales</taxon>
        <taxon>Burkholderiaceae</taxon>
        <taxon>Pandoraea</taxon>
    </lineage>
</organism>
<dbReference type="EMBL" id="CABPRZ010000021">
    <property type="protein sequence ID" value="VVE44035.1"/>
    <property type="molecule type" value="Genomic_DNA"/>
</dbReference>
<dbReference type="Proteomes" id="UP000414233">
    <property type="component" value="Unassembled WGS sequence"/>
</dbReference>
<reference evidence="1 2" key="1">
    <citation type="submission" date="2019-08" db="EMBL/GenBank/DDBJ databases">
        <authorList>
            <person name="Peeters C."/>
        </authorList>
    </citation>
    <scope>NUCLEOTIDE SEQUENCE [LARGE SCALE GENOMIC DNA]</scope>
    <source>
        <strain evidence="1 2">LMG 30175</strain>
    </source>
</reference>
<evidence type="ECO:0000313" key="2">
    <source>
        <dbReference type="Proteomes" id="UP000414233"/>
    </source>
</evidence>
<keyword evidence="2" id="KW-1185">Reference proteome</keyword>
<name>A0A5E4Y6T8_9BURK</name>
<accession>A0A5E4Y6T8</accession>
<sequence length="43" mass="5226">MKKSHDTFHGLSPFVTFRAPDHVFQQHPVTRHAHRTTERFHFR</sequence>
<dbReference type="AlphaFoldDB" id="A0A5E4Y6T8"/>
<gene>
    <name evidence="1" type="ORF">PTE30175_04208</name>
</gene>
<protein>
    <submittedName>
        <fullName evidence="1">Uncharacterized protein</fullName>
    </submittedName>
</protein>